<evidence type="ECO:0000313" key="1">
    <source>
        <dbReference type="Ensembl" id="ENSUMAP00000023542"/>
    </source>
</evidence>
<dbReference type="Ensembl" id="ENSUMAT00000027869.1">
    <property type="protein sequence ID" value="ENSUMAP00000023542.1"/>
    <property type="gene ID" value="ENSUMAG00000017125.1"/>
</dbReference>
<proteinExistence type="predicted"/>
<sequence length="58" mass="6274">MSTPHTPEEESSLNFSYSNNLLMTRIHLRGPSTATACSSLARSHVASNGRKVSGKRSL</sequence>
<name>A0A452URJ7_URSMA</name>
<dbReference type="AlphaFoldDB" id="A0A452URJ7"/>
<protein>
    <submittedName>
        <fullName evidence="1">Uncharacterized protein</fullName>
    </submittedName>
</protein>
<accession>A0A452URJ7</accession>
<reference evidence="1" key="1">
    <citation type="submission" date="2019-03" db="UniProtKB">
        <authorList>
            <consortium name="Ensembl"/>
        </authorList>
    </citation>
    <scope>IDENTIFICATION</scope>
</reference>
<organism evidence="1">
    <name type="scientific">Ursus maritimus</name>
    <name type="common">Polar bear</name>
    <name type="synonym">Thalarctos maritimus</name>
    <dbReference type="NCBI Taxonomy" id="29073"/>
    <lineage>
        <taxon>Eukaryota</taxon>
        <taxon>Metazoa</taxon>
        <taxon>Chordata</taxon>
        <taxon>Craniata</taxon>
        <taxon>Vertebrata</taxon>
        <taxon>Euteleostomi</taxon>
        <taxon>Mammalia</taxon>
        <taxon>Eutheria</taxon>
        <taxon>Laurasiatheria</taxon>
        <taxon>Carnivora</taxon>
        <taxon>Caniformia</taxon>
        <taxon>Ursidae</taxon>
        <taxon>Ursus</taxon>
    </lineage>
</organism>